<accession>A0ABS7UQM2</accession>
<dbReference type="InterPro" id="IPR052356">
    <property type="entry name" value="Thiol_S-MT"/>
</dbReference>
<dbReference type="Gene3D" id="3.40.50.150">
    <property type="entry name" value="Vaccinia Virus protein VP39"/>
    <property type="match status" value="1"/>
</dbReference>
<keyword evidence="3" id="KW-1185">Reference proteome</keyword>
<dbReference type="SUPFAM" id="SSF53335">
    <property type="entry name" value="S-adenosyl-L-methionine-dependent methyltransferases"/>
    <property type="match status" value="1"/>
</dbReference>
<dbReference type="PANTHER" id="PTHR45036">
    <property type="entry name" value="METHYLTRANSFERASE LIKE 7B"/>
    <property type="match status" value="1"/>
</dbReference>
<dbReference type="EMBL" id="JAIQUM010000017">
    <property type="protein sequence ID" value="MBZ5750605.1"/>
    <property type="molecule type" value="Genomic_DNA"/>
</dbReference>
<dbReference type="GO" id="GO:0032259">
    <property type="term" value="P:methylation"/>
    <property type="evidence" value="ECO:0007669"/>
    <property type="project" value="UniProtKB-KW"/>
</dbReference>
<dbReference type="Proteomes" id="UP001165287">
    <property type="component" value="Unassembled WGS sequence"/>
</dbReference>
<keyword evidence="2" id="KW-0808">Transferase</keyword>
<comment type="caution">
    <text evidence="2">The sequence shown here is derived from an EMBL/GenBank/DDBJ whole genome shotgun (WGS) entry which is preliminary data.</text>
</comment>
<protein>
    <submittedName>
        <fullName evidence="2">Class I SAM-dependent methyltransferase</fullName>
    </submittedName>
</protein>
<dbReference type="InterPro" id="IPR029063">
    <property type="entry name" value="SAM-dependent_MTases_sf"/>
</dbReference>
<dbReference type="RefSeq" id="WP_224138866.1">
    <property type="nucleotide sequence ID" value="NZ_JAIQUM010000017.1"/>
</dbReference>
<reference evidence="2" key="1">
    <citation type="submission" date="2024-05" db="EMBL/GenBank/DDBJ databases">
        <title>Metabacillus sp. nov., isolated from the rhizosphere soil of tomato plants.</title>
        <authorList>
            <person name="Ma R."/>
        </authorList>
    </citation>
    <scope>NUCLEOTIDE SEQUENCE</scope>
    <source>
        <strain evidence="2">DBTR6</strain>
    </source>
</reference>
<dbReference type="CDD" id="cd02440">
    <property type="entry name" value="AdoMet_MTases"/>
    <property type="match status" value="1"/>
</dbReference>
<feature type="domain" description="Methyltransferase type 11" evidence="1">
    <location>
        <begin position="37"/>
        <end position="130"/>
    </location>
</feature>
<dbReference type="PANTHER" id="PTHR45036:SF1">
    <property type="entry name" value="METHYLTRANSFERASE LIKE 7A"/>
    <property type="match status" value="1"/>
</dbReference>
<evidence type="ECO:0000313" key="3">
    <source>
        <dbReference type="Proteomes" id="UP001165287"/>
    </source>
</evidence>
<keyword evidence="2" id="KW-0489">Methyltransferase</keyword>
<evidence type="ECO:0000313" key="2">
    <source>
        <dbReference type="EMBL" id="MBZ5750605.1"/>
    </source>
</evidence>
<organism evidence="2 3">
    <name type="scientific">Metabacillus rhizolycopersici</name>
    <dbReference type="NCBI Taxonomy" id="2875709"/>
    <lineage>
        <taxon>Bacteria</taxon>
        <taxon>Bacillati</taxon>
        <taxon>Bacillota</taxon>
        <taxon>Bacilli</taxon>
        <taxon>Bacillales</taxon>
        <taxon>Bacillaceae</taxon>
        <taxon>Metabacillus</taxon>
    </lineage>
</organism>
<proteinExistence type="predicted"/>
<sequence length="212" mass="24251">MGKWFARLYDMVLAPIEQTKFKKIRKSLIGKAKGRVLEIGSGTGVNFPFYQLALHVDAIEPDHYMRKKSLKRLDKSEIPIQTHLVKAEKLPFADHTFDTVVGTLVFCTIPNPERALKEVQRVCKPDGKVLLFEHVRLNHSKFGPLQDALTPVWSKVSEGCRLNQNTVELLQNAGFIIHTIEEHFKGLFLVIKCVNEERRTQLPSITQQSVRH</sequence>
<evidence type="ECO:0000259" key="1">
    <source>
        <dbReference type="Pfam" id="PF08241"/>
    </source>
</evidence>
<dbReference type="Pfam" id="PF08241">
    <property type="entry name" value="Methyltransf_11"/>
    <property type="match status" value="1"/>
</dbReference>
<name>A0ABS7UQM2_9BACI</name>
<dbReference type="InterPro" id="IPR013216">
    <property type="entry name" value="Methyltransf_11"/>
</dbReference>
<gene>
    <name evidence="2" type="ORF">K9V48_10165</name>
</gene>
<dbReference type="GO" id="GO:0008168">
    <property type="term" value="F:methyltransferase activity"/>
    <property type="evidence" value="ECO:0007669"/>
    <property type="project" value="UniProtKB-KW"/>
</dbReference>